<evidence type="ECO:0000256" key="5">
    <source>
        <dbReference type="SAM" id="MobiDB-lite"/>
    </source>
</evidence>
<feature type="region of interest" description="Disordered" evidence="5">
    <location>
        <begin position="207"/>
        <end position="270"/>
    </location>
</feature>
<feature type="transmembrane region" description="Helical" evidence="6">
    <location>
        <begin position="463"/>
        <end position="483"/>
    </location>
</feature>
<dbReference type="GO" id="GO:0046872">
    <property type="term" value="F:metal ion binding"/>
    <property type="evidence" value="ECO:0007669"/>
    <property type="project" value="InterPro"/>
</dbReference>
<dbReference type="GO" id="GO:0016020">
    <property type="term" value="C:membrane"/>
    <property type="evidence" value="ECO:0007669"/>
    <property type="project" value="UniProtKB-SubCell"/>
</dbReference>
<dbReference type="CDD" id="cd03386">
    <property type="entry name" value="PAP2_Aur1_like"/>
    <property type="match status" value="1"/>
</dbReference>
<dbReference type="SMART" id="SM00014">
    <property type="entry name" value="acidPPc"/>
    <property type="match status" value="1"/>
</dbReference>
<dbReference type="InterPro" id="IPR000326">
    <property type="entry name" value="PAP2/HPO"/>
</dbReference>
<feature type="transmembrane region" description="Helical" evidence="6">
    <location>
        <begin position="676"/>
        <end position="695"/>
    </location>
</feature>
<dbReference type="AlphaFoldDB" id="A0A8H7LJM3"/>
<keyword evidence="2 6" id="KW-0812">Transmembrane</keyword>
<feature type="transmembrane region" description="Helical" evidence="6">
    <location>
        <begin position="422"/>
        <end position="443"/>
    </location>
</feature>
<sequence length="972" mass="106603">MMNRCLVRSLRSVRTCRPTPARYFPRHVSTSADQPNVELHVRRELEYPLEGGVGEFLTPEGLRTIAVEWQEGLLNRLNEEVKDTELAGQSVMQTLINTSTQKSASLAFVYASQALNNSFFLDNLRPLAQNETSHEANISPALLQRIKLDFGSLTHLKSTVSAAALGMSSSGWVWLVQDASGALGVVPTFGAGTVLVRNRKHRAPTFTAIVGESSDPRNIPSSSASPQTPSAASPLTGSTVPRTSQKLTTDKSRTPPSREYAIGSSYSQGPSYNPGDINNILGQSHITDFTKIGDVLSPLFCISVHEHAWMSSGYGVWGKEPYLKKFWTALDWEKSQRWPGVQVQRLSAKRTVVSGLPPPLSAPFTVLSTMPSPTRRAVPRFLWYIYQDFLNAAAGLNYSFSPSVTFAKFRAHKFTWTEIGEYGFLTVLATFWVTIMTAPPFPYKLMIPMLYTTGIIIPFTNQFLVPATPVLAWVITFFSSRFIPTEWRPSISVSLLPTLESVLYGGNISDILTRYTNPVLDVLAWLPYGVIHFTAPFVVAIALWLWRGNAGKGNNEALKFWARAFGYMNLAGVLIQIVFPCAPPWYELIYGLTPANYSIHGAAGGLARIDALFHSNGYQTTFSASPVVFGAFPSLHSGCATMEALFISHFFPKLRRYIWCYAALLYWATMYLTHHYLIDVVGGTCLTVFMFYFFLPPTLRTPYDSPSPFASTKMSSVFANGASGSGYSGIGRGGRSKHEQYDEERGPWRSGSPASSSGSHRSGEAPPPSGVPFLPRGSGTGVRGQRAHKHTASIASLIRADERVDEGWSPVGAGPNGTPRAFAFPRGSEDNGRVGHSRGGSLGRVIGELVPPAVAEQDPASGRASPRIRSPQVGDQVLDALASEPRPGGANYRAVRHRANLRGDRRKRIPRNSQFTICRSEEAGQSQSEKLSLQNATFWFTSGHGVFIRCSVADLKLKSRKLAVVHAAWEND</sequence>
<gene>
    <name evidence="8" type="ORF">RHS04_04373</name>
</gene>
<keyword evidence="4 6" id="KW-0472">Membrane</keyword>
<comment type="subcellular location">
    <subcellularLocation>
        <location evidence="1">Membrane</location>
        <topology evidence="1">Multi-pass membrane protein</topology>
    </subcellularLocation>
</comment>
<dbReference type="InterPro" id="IPR026841">
    <property type="entry name" value="Aur1/Ipt1"/>
</dbReference>
<comment type="caution">
    <text evidence="8">The sequence shown here is derived from an EMBL/GenBank/DDBJ whole genome shotgun (WGS) entry which is preliminary data.</text>
</comment>
<dbReference type="Gene3D" id="3.55.40.20">
    <property type="entry name" value="Iron/manganese superoxide dismutase, C-terminal domain"/>
    <property type="match status" value="1"/>
</dbReference>
<evidence type="ECO:0000256" key="2">
    <source>
        <dbReference type="ARBA" id="ARBA00022692"/>
    </source>
</evidence>
<dbReference type="EMBL" id="JACYCC010000037">
    <property type="protein sequence ID" value="KAF8680173.1"/>
    <property type="molecule type" value="Genomic_DNA"/>
</dbReference>
<evidence type="ECO:0000256" key="1">
    <source>
        <dbReference type="ARBA" id="ARBA00004141"/>
    </source>
</evidence>
<feature type="region of interest" description="Disordered" evidence="5">
    <location>
        <begin position="728"/>
        <end position="792"/>
    </location>
</feature>
<dbReference type="InterPro" id="IPR019832">
    <property type="entry name" value="Mn/Fe_SOD_C"/>
</dbReference>
<dbReference type="SUPFAM" id="SSF46609">
    <property type="entry name" value="Fe,Mn superoxide dismutase (SOD), N-terminal domain"/>
    <property type="match status" value="1"/>
</dbReference>
<feature type="transmembrane region" description="Helical" evidence="6">
    <location>
        <begin position="525"/>
        <end position="546"/>
    </location>
</feature>
<feature type="transmembrane region" description="Helical" evidence="6">
    <location>
        <begin position="567"/>
        <end position="586"/>
    </location>
</feature>
<dbReference type="Gene3D" id="1.20.144.10">
    <property type="entry name" value="Phosphatidic acid phosphatase type 2/haloperoxidase"/>
    <property type="match status" value="1"/>
</dbReference>
<dbReference type="Proteomes" id="UP000650582">
    <property type="component" value="Unassembled WGS sequence"/>
</dbReference>
<feature type="compositionally biased region" description="Low complexity" evidence="5">
    <location>
        <begin position="220"/>
        <end position="234"/>
    </location>
</feature>
<reference evidence="8" key="1">
    <citation type="submission" date="2020-09" db="EMBL/GenBank/DDBJ databases">
        <title>Comparative genome analyses of four rice-infecting Rhizoctonia solani isolates reveal extensive enrichment of homogalacturonan modification genes.</title>
        <authorList>
            <person name="Lee D.-Y."/>
            <person name="Jeon J."/>
            <person name="Kim K.-T."/>
            <person name="Cheong K."/>
            <person name="Song H."/>
            <person name="Choi G."/>
            <person name="Ko J."/>
            <person name="Opiyo S.O."/>
            <person name="Zuo S."/>
            <person name="Madhav S."/>
            <person name="Lee Y.-H."/>
            <person name="Wang G.-L."/>
        </authorList>
    </citation>
    <scope>NUCLEOTIDE SEQUENCE</scope>
    <source>
        <strain evidence="8">AG1-IA YN-7</strain>
    </source>
</reference>
<dbReference type="InterPro" id="IPR036324">
    <property type="entry name" value="Mn/Fe_SOD_N_sf"/>
</dbReference>
<dbReference type="PANTHER" id="PTHR31310">
    <property type="match status" value="1"/>
</dbReference>
<evidence type="ECO:0000256" key="3">
    <source>
        <dbReference type="ARBA" id="ARBA00022989"/>
    </source>
</evidence>
<dbReference type="InterPro" id="IPR036938">
    <property type="entry name" value="PAP2/HPO_sf"/>
</dbReference>
<evidence type="ECO:0000313" key="9">
    <source>
        <dbReference type="Proteomes" id="UP000650582"/>
    </source>
</evidence>
<keyword evidence="3 6" id="KW-1133">Transmembrane helix</keyword>
<feature type="transmembrane region" description="Helical" evidence="6">
    <location>
        <begin position="627"/>
        <end position="647"/>
    </location>
</feature>
<evidence type="ECO:0000313" key="8">
    <source>
        <dbReference type="EMBL" id="KAF8680173.1"/>
    </source>
</evidence>
<dbReference type="SUPFAM" id="SSF48317">
    <property type="entry name" value="Acid phosphatase/Vanadium-dependent haloperoxidase"/>
    <property type="match status" value="1"/>
</dbReference>
<feature type="compositionally biased region" description="Polar residues" evidence="5">
    <location>
        <begin position="235"/>
        <end position="247"/>
    </location>
</feature>
<dbReference type="GO" id="GO:0030148">
    <property type="term" value="P:sphingolipid biosynthetic process"/>
    <property type="evidence" value="ECO:0007669"/>
    <property type="project" value="TreeGrafter"/>
</dbReference>
<dbReference type="SUPFAM" id="SSF54719">
    <property type="entry name" value="Fe,Mn superoxide dismutase (SOD), C-terminal domain"/>
    <property type="match status" value="1"/>
</dbReference>
<name>A0A8H7LJM3_9AGAM</name>
<proteinExistence type="predicted"/>
<feature type="compositionally biased region" description="Low complexity" evidence="5">
    <location>
        <begin position="748"/>
        <end position="760"/>
    </location>
</feature>
<protein>
    <submittedName>
        <fullName evidence="8">PAP2 protein</fullName>
    </submittedName>
</protein>
<evidence type="ECO:0000256" key="6">
    <source>
        <dbReference type="SAM" id="Phobius"/>
    </source>
</evidence>
<accession>A0A8H7LJM3</accession>
<dbReference type="GO" id="GO:0004784">
    <property type="term" value="F:superoxide dismutase activity"/>
    <property type="evidence" value="ECO:0007669"/>
    <property type="project" value="InterPro"/>
</dbReference>
<dbReference type="PANTHER" id="PTHR31310:SF11">
    <property type="entry name" value="INOSITOL PHOSPHORYLCERAMIDE SYNTHASE CATALYTIC SUBUNIT AUR1"/>
    <property type="match status" value="1"/>
</dbReference>
<evidence type="ECO:0000259" key="7">
    <source>
        <dbReference type="SMART" id="SM00014"/>
    </source>
</evidence>
<feature type="compositionally biased region" description="Basic and acidic residues" evidence="5">
    <location>
        <begin position="736"/>
        <end position="747"/>
    </location>
</feature>
<dbReference type="InterPro" id="IPR052185">
    <property type="entry name" value="IPC_Synthase-Related"/>
</dbReference>
<dbReference type="GO" id="GO:0070916">
    <property type="term" value="C:inositol phosphoceramide synthase complex"/>
    <property type="evidence" value="ECO:0007669"/>
    <property type="project" value="TreeGrafter"/>
</dbReference>
<dbReference type="Pfam" id="PF02777">
    <property type="entry name" value="Sod_Fe_C"/>
    <property type="match status" value="1"/>
</dbReference>
<dbReference type="InterPro" id="IPR036314">
    <property type="entry name" value="SOD_C_sf"/>
</dbReference>
<organism evidence="8 9">
    <name type="scientific">Rhizoctonia solani</name>
    <dbReference type="NCBI Taxonomy" id="456999"/>
    <lineage>
        <taxon>Eukaryota</taxon>
        <taxon>Fungi</taxon>
        <taxon>Dikarya</taxon>
        <taxon>Basidiomycota</taxon>
        <taxon>Agaricomycotina</taxon>
        <taxon>Agaricomycetes</taxon>
        <taxon>Cantharellales</taxon>
        <taxon>Ceratobasidiaceae</taxon>
        <taxon>Rhizoctonia</taxon>
    </lineage>
</organism>
<feature type="domain" description="Phosphatidic acid phosphatase type 2/haloperoxidase" evidence="7">
    <location>
        <begin position="558"/>
        <end position="695"/>
    </location>
</feature>
<evidence type="ECO:0000256" key="4">
    <source>
        <dbReference type="ARBA" id="ARBA00023136"/>
    </source>
</evidence>
<dbReference type="Pfam" id="PF14378">
    <property type="entry name" value="PAP2_3"/>
    <property type="match status" value="1"/>
</dbReference>
<dbReference type="GO" id="GO:0006676">
    <property type="term" value="P:mannosyl diphosphorylinositol ceramide metabolic process"/>
    <property type="evidence" value="ECO:0007669"/>
    <property type="project" value="TreeGrafter"/>
</dbReference>